<name>A0A558HNK9_9GAMM</name>
<gene>
    <name evidence="1" type="ORF">FQP86_08940</name>
</gene>
<dbReference type="OrthoDB" id="6182985at2"/>
<accession>A0A558HNK9</accession>
<evidence type="ECO:0008006" key="3">
    <source>
        <dbReference type="Google" id="ProtNLM"/>
    </source>
</evidence>
<dbReference type="EMBL" id="VNFH01000005">
    <property type="protein sequence ID" value="TVU70724.1"/>
    <property type="molecule type" value="Genomic_DNA"/>
</dbReference>
<protein>
    <recommendedName>
        <fullName evidence="3">YfcL family protein</fullName>
    </recommendedName>
</protein>
<proteinExistence type="predicted"/>
<keyword evidence="2" id="KW-1185">Reference proteome</keyword>
<dbReference type="RefSeq" id="WP_024953389.1">
    <property type="nucleotide sequence ID" value="NZ_CAWOWR010000107.1"/>
</dbReference>
<evidence type="ECO:0000313" key="2">
    <source>
        <dbReference type="Proteomes" id="UP000319941"/>
    </source>
</evidence>
<dbReference type="STRING" id="553385.GCA_000591415_03679"/>
<sequence length="99" mass="11114">MLDPLAARGEAIHKALLAMESECAEVDLFPLGYMIPQVELVLENADYAADDVVAEDFDATFEEWMHHAFAQDSMSVDDRERIGELWTEVRKRAQTTVGA</sequence>
<dbReference type="Proteomes" id="UP000319941">
    <property type="component" value="Unassembled WGS sequence"/>
</dbReference>
<evidence type="ECO:0000313" key="1">
    <source>
        <dbReference type="EMBL" id="TVU70724.1"/>
    </source>
</evidence>
<reference evidence="1 2" key="1">
    <citation type="submission" date="2019-07" db="EMBL/GenBank/DDBJ databases">
        <title>Diversity of Bacteria from Kongsfjorden, Arctic.</title>
        <authorList>
            <person name="Yu Y."/>
        </authorList>
    </citation>
    <scope>NUCLEOTIDE SEQUENCE [LARGE SCALE GENOMIC DNA]</scope>
    <source>
        <strain evidence="1 2">SM1923</strain>
    </source>
</reference>
<comment type="caution">
    <text evidence="1">The sequence shown here is derived from an EMBL/GenBank/DDBJ whole genome shotgun (WGS) entry which is preliminary data.</text>
</comment>
<dbReference type="AlphaFoldDB" id="A0A558HNK9"/>
<organism evidence="1 2">
    <name type="scientific">Cobetia crustatorum</name>
    <dbReference type="NCBI Taxonomy" id="553385"/>
    <lineage>
        <taxon>Bacteria</taxon>
        <taxon>Pseudomonadati</taxon>
        <taxon>Pseudomonadota</taxon>
        <taxon>Gammaproteobacteria</taxon>
        <taxon>Oceanospirillales</taxon>
        <taxon>Halomonadaceae</taxon>
        <taxon>Cobetia</taxon>
    </lineage>
</organism>